<evidence type="ECO:0000256" key="7">
    <source>
        <dbReference type="ARBA" id="ARBA00022741"/>
    </source>
</evidence>
<dbReference type="FunFam" id="2.60.40.10:FF:000107">
    <property type="entry name" value="Myosin, light chain kinase a"/>
    <property type="match status" value="1"/>
</dbReference>
<feature type="region of interest" description="Disordered" evidence="12">
    <location>
        <begin position="878"/>
        <end position="920"/>
    </location>
</feature>
<keyword evidence="7" id="KW-0547">Nucleotide-binding</keyword>
<reference evidence="17" key="1">
    <citation type="submission" date="2025-08" db="UniProtKB">
        <authorList>
            <consortium name="Ensembl"/>
        </authorList>
    </citation>
    <scope>IDENTIFICATION</scope>
</reference>
<dbReference type="PANTHER" id="PTHR24342:SF14">
    <property type="entry name" value="DEATH-ASSOCIATED PROTEIN KINASE DAPK-1"/>
    <property type="match status" value="1"/>
</dbReference>
<dbReference type="GO" id="GO:0005634">
    <property type="term" value="C:nucleus"/>
    <property type="evidence" value="ECO:0007669"/>
    <property type="project" value="TreeGrafter"/>
</dbReference>
<dbReference type="GO" id="GO:0004674">
    <property type="term" value="F:protein serine/threonine kinase activity"/>
    <property type="evidence" value="ECO:0007669"/>
    <property type="project" value="UniProtKB-KW"/>
</dbReference>
<keyword evidence="18" id="KW-1185">Reference proteome</keyword>
<feature type="domain" description="Protein kinase" evidence="14">
    <location>
        <begin position="1155"/>
        <end position="1410"/>
    </location>
</feature>
<evidence type="ECO:0000256" key="10">
    <source>
        <dbReference type="ARBA" id="ARBA00023157"/>
    </source>
</evidence>
<dbReference type="GO" id="GO:0003007">
    <property type="term" value="P:heart morphogenesis"/>
    <property type="evidence" value="ECO:0007669"/>
    <property type="project" value="UniProtKB-ARBA"/>
</dbReference>
<dbReference type="InterPro" id="IPR036116">
    <property type="entry name" value="FN3_sf"/>
</dbReference>
<protein>
    <submittedName>
        <fullName evidence="17">Obscurin, cytoskeletal calmodulin and titin-interacting RhoGEF a</fullName>
    </submittedName>
</protein>
<dbReference type="InterPro" id="IPR036179">
    <property type="entry name" value="Ig-like_dom_sf"/>
</dbReference>
<dbReference type="OMA" id="YDEADAW"/>
<feature type="domain" description="Ig-like" evidence="15">
    <location>
        <begin position="298"/>
        <end position="384"/>
    </location>
</feature>
<dbReference type="GO" id="GO:0005085">
    <property type="term" value="F:guanyl-nucleotide exchange factor activity"/>
    <property type="evidence" value="ECO:0007669"/>
    <property type="project" value="InterPro"/>
</dbReference>
<evidence type="ECO:0000256" key="6">
    <source>
        <dbReference type="ARBA" id="ARBA00022737"/>
    </source>
</evidence>
<feature type="domain" description="Ig-like" evidence="15">
    <location>
        <begin position="391"/>
        <end position="466"/>
    </location>
</feature>
<dbReference type="SUPFAM" id="SSF56112">
    <property type="entry name" value="Protein kinase-like (PK-like)"/>
    <property type="match status" value="2"/>
</dbReference>
<dbReference type="PROSITE" id="PS50010">
    <property type="entry name" value="DH_2"/>
    <property type="match status" value="1"/>
</dbReference>
<evidence type="ECO:0000259" key="14">
    <source>
        <dbReference type="PROSITE" id="PS50011"/>
    </source>
</evidence>
<feature type="region of interest" description="Disordered" evidence="12">
    <location>
        <begin position="977"/>
        <end position="1075"/>
    </location>
</feature>
<keyword evidence="3" id="KW-0963">Cytoplasm</keyword>
<dbReference type="InterPro" id="IPR011009">
    <property type="entry name" value="Kinase-like_dom_sf"/>
</dbReference>
<dbReference type="PROSITE" id="PS50011">
    <property type="entry name" value="PROTEIN_KINASE_DOM"/>
    <property type="match status" value="2"/>
</dbReference>
<proteinExistence type="inferred from homology"/>
<dbReference type="Gene3D" id="3.30.200.20">
    <property type="entry name" value="Phosphorylase Kinase, domain 1"/>
    <property type="match status" value="2"/>
</dbReference>
<evidence type="ECO:0000256" key="8">
    <source>
        <dbReference type="ARBA" id="ARBA00022777"/>
    </source>
</evidence>
<dbReference type="SUPFAM" id="SSF48065">
    <property type="entry name" value="DBL homology domain (DH-domain)"/>
    <property type="match status" value="1"/>
</dbReference>
<evidence type="ECO:0000256" key="1">
    <source>
        <dbReference type="ARBA" id="ARBA00004496"/>
    </source>
</evidence>
<feature type="domain" description="DH" evidence="13">
    <location>
        <begin position="29"/>
        <end position="162"/>
    </location>
</feature>
<dbReference type="GO" id="GO:0005737">
    <property type="term" value="C:cytoplasm"/>
    <property type="evidence" value="ECO:0007669"/>
    <property type="project" value="UniProtKB-SubCell"/>
</dbReference>
<dbReference type="Pfam" id="PF00621">
    <property type="entry name" value="RhoGEF"/>
    <property type="match status" value="1"/>
</dbReference>
<dbReference type="GeneTree" id="ENSGT00940000167421"/>
<dbReference type="Ensembl" id="ENSKMAT00000030302.1">
    <property type="protein sequence ID" value="ENSKMAP00000029932.1"/>
    <property type="gene ID" value="ENSKMAG00000022130.1"/>
</dbReference>
<dbReference type="PROSITE" id="PS50835">
    <property type="entry name" value="IG_LIKE"/>
    <property type="match status" value="3"/>
</dbReference>
<dbReference type="PANTHER" id="PTHR24342">
    <property type="entry name" value="SERINE/THREONINE-PROTEIN KINASE 17"/>
    <property type="match status" value="1"/>
</dbReference>
<name>A0A3Q3H349_KRYMA</name>
<feature type="domain" description="Fibronectin type-III" evidence="16">
    <location>
        <begin position="1030"/>
        <end position="1129"/>
    </location>
</feature>
<dbReference type="SUPFAM" id="SSF49265">
    <property type="entry name" value="Fibronectin type III"/>
    <property type="match status" value="1"/>
</dbReference>
<dbReference type="CDD" id="cd00063">
    <property type="entry name" value="FN3"/>
    <property type="match status" value="1"/>
</dbReference>
<dbReference type="CDD" id="cd20971">
    <property type="entry name" value="IgI_1_Titin-A168_like"/>
    <property type="match status" value="1"/>
</dbReference>
<evidence type="ECO:0000256" key="5">
    <source>
        <dbReference type="ARBA" id="ARBA00022679"/>
    </source>
</evidence>
<dbReference type="GO" id="GO:0035556">
    <property type="term" value="P:intracellular signal transduction"/>
    <property type="evidence" value="ECO:0007669"/>
    <property type="project" value="TreeGrafter"/>
</dbReference>
<dbReference type="Pfam" id="PF07679">
    <property type="entry name" value="I-set"/>
    <property type="match status" value="3"/>
</dbReference>
<dbReference type="InterPro" id="IPR011993">
    <property type="entry name" value="PH-like_dom_sf"/>
</dbReference>
<dbReference type="PROSITE" id="PS00108">
    <property type="entry name" value="PROTEIN_KINASE_ST"/>
    <property type="match status" value="2"/>
</dbReference>
<dbReference type="GO" id="GO:0043065">
    <property type="term" value="P:positive regulation of apoptotic process"/>
    <property type="evidence" value="ECO:0007669"/>
    <property type="project" value="TreeGrafter"/>
</dbReference>
<evidence type="ECO:0000256" key="3">
    <source>
        <dbReference type="ARBA" id="ARBA00022490"/>
    </source>
</evidence>
<dbReference type="InterPro" id="IPR007110">
    <property type="entry name" value="Ig-like_dom"/>
</dbReference>
<sequence length="1454" mass="163903">MKMFISHQLSCLDRSHQVPINILSHKEIIFRNIKDIVFLHESILPGLRKCATDDDVAMHLIKHAEDFEKYLHYMVGQAQAEACISDKAVQQYFREITAEPEKPDDPVMDILTFLQQPVERIQTYQALLKELIKNKAKSGQSCSLLEDSFSVVSCLPWRSDNIHHVSLIENYPAPLTSLGEPVRQGMFTVWEESPEMKTTSRGHQRQIFLFKECIVLCKLKKDTSLNWDTYSFKNKMKQLNDVELKETVGGEDRSWGLWHEHRGSIRRYTLQAHSTLVKVSWLKDMKELQQHSSLVTTPPMFELQLCDCTTKIGQTIKLTCRVSGSPKPVISWIKGLPLEDDPRHIITADRSGTCSLVLDCLTSEDSGQYMCYATSSMGKARTLAKVLVQPPRFVSRLESACLIEGEDIQFSCSTRTTPLPRIWLKDGRELISDDKYSVVNDGRSGILSLTVIEATEADIGQYECELWNELGCVKCKAADLEGWSTAFVKKPAEDLSVEPGQPATFTAIITGRLTPKIQWYKDEEQLSANENVKIAQHGARCSLTVLCPEGEDSGVYTCFAHNDSGHASCEAQLTVEELLTSQEREVELGKRRKLFSVYDVHEEIGGTFGVVKRVIHRRTGEVFAAKFLPLRSSTRTRAFQERDLLSRLAHPRVACLLDFFCTRRTLVLITECCSHGLLDHLLLRGSVSEKEVQSYIQQILEGVGHIHSMNILHLDIKPDNILMVYPPQDEIKICDFGFCQEIDTSRHQYCMFGTPEFVAPEIVHQEPVTVATDIAVGVIAYLLVCRCPFVGETDRATLLRVGEGTLNWDAPDVMCRSPEVKNFLRMVLQPDPKRPSAFECLSHEWFQQDENAIEDTEIINTKSLKIFISKRKWQLASSTGTDQLTPQRERRFSKDSTPSLCLSDGDEGSGSDGGRIPRGSVIRSTFYNTSQQLSPMSARHMTLRDKFQAKKQERGRKPLRRSLSGRLNEPLIEYVEDEAESSRGQRRGSIQPTMQKSCSFDSGVGLLQGNLPPHRRSRSLDDHSRQSASPPSHAKSEEEGSQSMKDDFTDDDVAGRNSLAIPNPQQATRRRGSDGEWTVLSDEATESCFVVKDLPKGASYVFRVGCITKTGAGPFSEASAPIVMATHPEVRIPLIQTELLGSKVTETEHQAIKKKYSFLSEINGRFSVINLCRDVETSQVFAAKISPCQAEQRQLVLREYQLLRRLHHLHLVQLHTAFITHSYLVLVEELCPGKELLHSLAADLYSETHVTELLLQIVSAVDYLHSRRIIHLDLKSDNMLVDDCNHLKIVDFGSAQSFVPGQPLNIEHIHGLSDSKYIVLPKAPEILEGQGVGPETDIWAIGVLSFILSADSPFHSDLSWEQDKNIKKGKIQFGRCYPGLSEGALNFMKSSLNNKSGRPTAAECLQNPWVRAHRGPLKARYSKVCFSTDKLKDYLQQKEEKRDQVRTKLQGPFF</sequence>
<accession>A0A3Q3H349</accession>
<dbReference type="FunFam" id="2.60.40.10:FF:000032">
    <property type="entry name" value="palladin isoform X1"/>
    <property type="match status" value="2"/>
</dbReference>
<dbReference type="PROSITE" id="PS50853">
    <property type="entry name" value="FN3"/>
    <property type="match status" value="1"/>
</dbReference>
<keyword evidence="6" id="KW-0677">Repeat</keyword>
<keyword evidence="11" id="KW-0393">Immunoglobulin domain</keyword>
<evidence type="ECO:0000313" key="17">
    <source>
        <dbReference type="Ensembl" id="ENSKMAP00000029932.1"/>
    </source>
</evidence>
<dbReference type="GO" id="GO:0005524">
    <property type="term" value="F:ATP binding"/>
    <property type="evidence" value="ECO:0007669"/>
    <property type="project" value="UniProtKB-KW"/>
</dbReference>
<dbReference type="Pfam" id="PF22697">
    <property type="entry name" value="SOS1_NGEF_PH"/>
    <property type="match status" value="1"/>
</dbReference>
<dbReference type="InterPro" id="IPR013783">
    <property type="entry name" value="Ig-like_fold"/>
</dbReference>
<dbReference type="InterPro" id="IPR008271">
    <property type="entry name" value="Ser/Thr_kinase_AS"/>
</dbReference>
<dbReference type="SMART" id="SM00220">
    <property type="entry name" value="S_TKc"/>
    <property type="match status" value="2"/>
</dbReference>
<dbReference type="Gene3D" id="1.10.510.10">
    <property type="entry name" value="Transferase(Phosphotransferase) domain 1"/>
    <property type="match status" value="2"/>
</dbReference>
<evidence type="ECO:0000259" key="15">
    <source>
        <dbReference type="PROSITE" id="PS50835"/>
    </source>
</evidence>
<evidence type="ECO:0000259" key="16">
    <source>
        <dbReference type="PROSITE" id="PS50853"/>
    </source>
</evidence>
<dbReference type="InterPro" id="IPR035899">
    <property type="entry name" value="DBL_dom_sf"/>
</dbReference>
<keyword evidence="10" id="KW-1015">Disulfide bond</keyword>
<keyword evidence="4" id="KW-0723">Serine/threonine-protein kinase</keyword>
<comment type="similarity">
    <text evidence="2">Belongs to the protein kinase superfamily. CAMK Ser/Thr protein kinase family.</text>
</comment>
<dbReference type="InterPro" id="IPR003598">
    <property type="entry name" value="Ig_sub2"/>
</dbReference>
<dbReference type="SMART" id="SM00233">
    <property type="entry name" value="PH"/>
    <property type="match status" value="1"/>
</dbReference>
<keyword evidence="8" id="KW-0418">Kinase</keyword>
<dbReference type="SMART" id="SM00408">
    <property type="entry name" value="IGc2"/>
    <property type="match status" value="3"/>
</dbReference>
<evidence type="ECO:0000313" key="18">
    <source>
        <dbReference type="Proteomes" id="UP000264800"/>
    </source>
</evidence>
<evidence type="ECO:0000256" key="12">
    <source>
        <dbReference type="SAM" id="MobiDB-lite"/>
    </source>
</evidence>
<evidence type="ECO:0000256" key="4">
    <source>
        <dbReference type="ARBA" id="ARBA00022527"/>
    </source>
</evidence>
<dbReference type="SUPFAM" id="SSF50729">
    <property type="entry name" value="PH domain-like"/>
    <property type="match status" value="1"/>
</dbReference>
<dbReference type="InterPro" id="IPR003599">
    <property type="entry name" value="Ig_sub"/>
</dbReference>
<keyword evidence="9" id="KW-0067">ATP-binding</keyword>
<feature type="domain" description="Protein kinase" evidence="14">
    <location>
        <begin position="597"/>
        <end position="846"/>
    </location>
</feature>
<feature type="domain" description="Ig-like" evidence="15">
    <location>
        <begin position="485"/>
        <end position="574"/>
    </location>
</feature>
<dbReference type="InterPro" id="IPR001849">
    <property type="entry name" value="PH_domain"/>
</dbReference>
<dbReference type="InterPro" id="IPR003961">
    <property type="entry name" value="FN3_dom"/>
</dbReference>
<feature type="compositionally biased region" description="Polar residues" evidence="12">
    <location>
        <begin position="988"/>
        <end position="1000"/>
    </location>
</feature>
<evidence type="ECO:0000256" key="2">
    <source>
        <dbReference type="ARBA" id="ARBA00006692"/>
    </source>
</evidence>
<dbReference type="InterPro" id="IPR000219">
    <property type="entry name" value="DH_dom"/>
</dbReference>
<reference evidence="17" key="2">
    <citation type="submission" date="2025-09" db="UniProtKB">
        <authorList>
            <consortium name="Ensembl"/>
        </authorList>
    </citation>
    <scope>IDENTIFICATION</scope>
</reference>
<dbReference type="SUPFAM" id="SSF48726">
    <property type="entry name" value="Immunoglobulin"/>
    <property type="match status" value="3"/>
</dbReference>
<comment type="subcellular location">
    <subcellularLocation>
        <location evidence="1">Cytoplasm</location>
    </subcellularLocation>
</comment>
<dbReference type="GO" id="GO:0055013">
    <property type="term" value="P:cardiac muscle cell development"/>
    <property type="evidence" value="ECO:0007669"/>
    <property type="project" value="UniProtKB-ARBA"/>
</dbReference>
<dbReference type="InterPro" id="IPR055251">
    <property type="entry name" value="SOS1_NGEF_PH"/>
</dbReference>
<dbReference type="InterPro" id="IPR013098">
    <property type="entry name" value="Ig_I-set"/>
</dbReference>
<dbReference type="InterPro" id="IPR000719">
    <property type="entry name" value="Prot_kinase_dom"/>
</dbReference>
<dbReference type="Gene3D" id="2.30.29.30">
    <property type="entry name" value="Pleckstrin-homology domain (PH domain)/Phosphotyrosine-binding domain (PTB)"/>
    <property type="match status" value="1"/>
</dbReference>
<evidence type="ECO:0000256" key="11">
    <source>
        <dbReference type="ARBA" id="ARBA00023319"/>
    </source>
</evidence>
<organism evidence="17 18">
    <name type="scientific">Kryptolebias marmoratus</name>
    <name type="common">Mangrove killifish</name>
    <name type="synonym">Rivulus marmoratus</name>
    <dbReference type="NCBI Taxonomy" id="37003"/>
    <lineage>
        <taxon>Eukaryota</taxon>
        <taxon>Metazoa</taxon>
        <taxon>Chordata</taxon>
        <taxon>Craniata</taxon>
        <taxon>Vertebrata</taxon>
        <taxon>Euteleostomi</taxon>
        <taxon>Actinopterygii</taxon>
        <taxon>Neopterygii</taxon>
        <taxon>Teleostei</taxon>
        <taxon>Neoteleostei</taxon>
        <taxon>Acanthomorphata</taxon>
        <taxon>Ovalentaria</taxon>
        <taxon>Atherinomorphae</taxon>
        <taxon>Cyprinodontiformes</taxon>
        <taxon>Rivulidae</taxon>
        <taxon>Kryptolebias</taxon>
    </lineage>
</organism>
<dbReference type="Proteomes" id="UP000264800">
    <property type="component" value="Unplaced"/>
</dbReference>
<evidence type="ECO:0000256" key="9">
    <source>
        <dbReference type="ARBA" id="ARBA00022840"/>
    </source>
</evidence>
<keyword evidence="5" id="KW-0808">Transferase</keyword>
<dbReference type="Gene3D" id="2.60.40.10">
    <property type="entry name" value="Immunoglobulins"/>
    <property type="match status" value="4"/>
</dbReference>
<dbReference type="Gene3D" id="1.20.900.10">
    <property type="entry name" value="Dbl homology (DH) domain"/>
    <property type="match status" value="1"/>
</dbReference>
<dbReference type="STRING" id="37003.ENSKMAP00000029932"/>
<evidence type="ECO:0000259" key="13">
    <source>
        <dbReference type="PROSITE" id="PS50010"/>
    </source>
</evidence>
<dbReference type="SMART" id="SM00409">
    <property type="entry name" value="IG"/>
    <property type="match status" value="3"/>
</dbReference>
<dbReference type="Pfam" id="PF00069">
    <property type="entry name" value="Pkinase"/>
    <property type="match status" value="2"/>
</dbReference>